<dbReference type="InterPro" id="IPR008218">
    <property type="entry name" value="ATPase_V1-cplx_f_g_su"/>
</dbReference>
<keyword evidence="3" id="KW-0406">Ion transport</keyword>
<dbReference type="InterPro" id="IPR036906">
    <property type="entry name" value="ATPase_V1_fsu_sf"/>
</dbReference>
<comment type="caution">
    <text evidence="4">The sequence shown here is derived from an EMBL/GenBank/DDBJ whole genome shotgun (WGS) entry which is preliminary data.</text>
</comment>
<evidence type="ECO:0008006" key="6">
    <source>
        <dbReference type="Google" id="ProtNLM"/>
    </source>
</evidence>
<protein>
    <recommendedName>
        <fullName evidence="6">V-type ATP synthase subunit F</fullName>
    </recommendedName>
</protein>
<dbReference type="EMBL" id="DPPF01000103">
    <property type="protein sequence ID" value="HCW93040.1"/>
    <property type="molecule type" value="Genomic_DNA"/>
</dbReference>
<name>A0A3D5QBK8_FLESI</name>
<comment type="similarity">
    <text evidence="1">Belongs to the V-ATPase F subunit family.</text>
</comment>
<proteinExistence type="inferred from homology"/>
<sequence>MKKIAFITTEDADYGFRLAGASQFIAGKEKVVSVVEELINSEEFGIILIDERVLDDDVLSKIDALQQNFEGIVSTLPSPYEEGEMAYDIVDRLVSRAIGYQVRFRHER</sequence>
<evidence type="ECO:0000313" key="4">
    <source>
        <dbReference type="EMBL" id="HCW93040.1"/>
    </source>
</evidence>
<accession>A0A3D5QBK8</accession>
<organism evidence="4 5">
    <name type="scientific">Flexistipes sinusarabici</name>
    <dbReference type="NCBI Taxonomy" id="2352"/>
    <lineage>
        <taxon>Bacteria</taxon>
        <taxon>Pseudomonadati</taxon>
        <taxon>Deferribacterota</taxon>
        <taxon>Deferribacteres</taxon>
        <taxon>Deferribacterales</taxon>
        <taxon>Flexistipitaceae</taxon>
        <taxon>Flexistipes</taxon>
    </lineage>
</organism>
<evidence type="ECO:0000313" key="5">
    <source>
        <dbReference type="Proteomes" id="UP000262325"/>
    </source>
</evidence>
<keyword evidence="2" id="KW-0813">Transport</keyword>
<evidence type="ECO:0000256" key="2">
    <source>
        <dbReference type="ARBA" id="ARBA00022448"/>
    </source>
</evidence>
<gene>
    <name evidence="4" type="ORF">DHM44_05105</name>
</gene>
<dbReference type="GO" id="GO:0046961">
    <property type="term" value="F:proton-transporting ATPase activity, rotational mechanism"/>
    <property type="evidence" value="ECO:0007669"/>
    <property type="project" value="InterPro"/>
</dbReference>
<dbReference type="Gene3D" id="3.40.50.10580">
    <property type="entry name" value="ATPase, V1 complex, subunit F"/>
    <property type="match status" value="1"/>
</dbReference>
<dbReference type="Pfam" id="PF01990">
    <property type="entry name" value="ATP-synt_F"/>
    <property type="match status" value="1"/>
</dbReference>
<dbReference type="Proteomes" id="UP000262325">
    <property type="component" value="Unassembled WGS sequence"/>
</dbReference>
<reference evidence="4 5" key="1">
    <citation type="journal article" date="2018" name="Nat. Biotechnol.">
        <title>A standardized bacterial taxonomy based on genome phylogeny substantially revises the tree of life.</title>
        <authorList>
            <person name="Parks D.H."/>
            <person name="Chuvochina M."/>
            <person name="Waite D.W."/>
            <person name="Rinke C."/>
            <person name="Skarshewski A."/>
            <person name="Chaumeil P.A."/>
            <person name="Hugenholtz P."/>
        </authorList>
    </citation>
    <scope>NUCLEOTIDE SEQUENCE [LARGE SCALE GENOMIC DNA]</scope>
    <source>
        <strain evidence="4">UBA8672</strain>
    </source>
</reference>
<dbReference type="OMA" id="TEDADYG"/>
<dbReference type="AlphaFoldDB" id="A0A3D5QBK8"/>
<evidence type="ECO:0000256" key="1">
    <source>
        <dbReference type="ARBA" id="ARBA00010148"/>
    </source>
</evidence>
<dbReference type="SUPFAM" id="SSF159468">
    <property type="entry name" value="AtpF-like"/>
    <property type="match status" value="1"/>
</dbReference>
<evidence type="ECO:0000256" key="3">
    <source>
        <dbReference type="ARBA" id="ARBA00023065"/>
    </source>
</evidence>
<dbReference type="RefSeq" id="WP_013885262.1">
    <property type="nucleotide sequence ID" value="NZ_JAAZVV010000008.1"/>
</dbReference>